<dbReference type="EMBL" id="JAUTXU010000012">
    <property type="protein sequence ID" value="KAK3722793.1"/>
    <property type="molecule type" value="Genomic_DNA"/>
</dbReference>
<accession>A0ACC3NTR1</accession>
<evidence type="ECO:0000313" key="1">
    <source>
        <dbReference type="EMBL" id="KAK3722793.1"/>
    </source>
</evidence>
<proteinExistence type="predicted"/>
<keyword evidence="2" id="KW-1185">Reference proteome</keyword>
<protein>
    <submittedName>
        <fullName evidence="1">Uncharacterized protein</fullName>
    </submittedName>
</protein>
<comment type="caution">
    <text evidence="1">The sequence shown here is derived from an EMBL/GenBank/DDBJ whole genome shotgun (WGS) entry which is preliminary data.</text>
</comment>
<gene>
    <name evidence="1" type="ORF">LTR37_002365</name>
</gene>
<organism evidence="1 2">
    <name type="scientific">Vermiconidia calcicola</name>
    <dbReference type="NCBI Taxonomy" id="1690605"/>
    <lineage>
        <taxon>Eukaryota</taxon>
        <taxon>Fungi</taxon>
        <taxon>Dikarya</taxon>
        <taxon>Ascomycota</taxon>
        <taxon>Pezizomycotina</taxon>
        <taxon>Dothideomycetes</taxon>
        <taxon>Dothideomycetidae</taxon>
        <taxon>Mycosphaerellales</taxon>
        <taxon>Extremaceae</taxon>
        <taxon>Vermiconidia</taxon>
    </lineage>
</organism>
<reference evidence="1" key="1">
    <citation type="submission" date="2023-07" db="EMBL/GenBank/DDBJ databases">
        <title>Black Yeasts Isolated from many extreme environments.</title>
        <authorList>
            <person name="Coleine C."/>
            <person name="Stajich J.E."/>
            <person name="Selbmann L."/>
        </authorList>
    </citation>
    <scope>NUCLEOTIDE SEQUENCE</scope>
    <source>
        <strain evidence="1">CCFEE 5714</strain>
    </source>
</reference>
<evidence type="ECO:0000313" key="2">
    <source>
        <dbReference type="Proteomes" id="UP001281147"/>
    </source>
</evidence>
<sequence length="129" mass="15458">MPNLFTLPAELRDRIYELVLEEDRVIQVSNVHPVRHEADFLEPAITRVNHQLRREALPVYYGCNYFKIVIVDRMMAYPLPTCVRRIKQLSKDFVRSIIRRGFGEDDETYWGSEEPTTRYYGVYPWSEWD</sequence>
<dbReference type="Proteomes" id="UP001281147">
    <property type="component" value="Unassembled WGS sequence"/>
</dbReference>
<name>A0ACC3NTR1_9PEZI</name>